<keyword evidence="13" id="KW-0413">Isomerase</keyword>
<dbReference type="InterPro" id="IPR001241">
    <property type="entry name" value="Topo_IIA"/>
</dbReference>
<dbReference type="PROSITE" id="PS50817">
    <property type="entry name" value="INTEIN_N_TER"/>
    <property type="match status" value="1"/>
</dbReference>
<keyword evidence="7" id="KW-0068">Autocatalytic cleavage</keyword>
<organism evidence="15 16">
    <name type="scientific">Candidatus Harrisonbacteria bacterium RIFCSPLOWO2_01_FULL_44_18</name>
    <dbReference type="NCBI Taxonomy" id="1798407"/>
    <lineage>
        <taxon>Bacteria</taxon>
        <taxon>Candidatus Harrisoniibacteriota</taxon>
    </lineage>
</organism>
<dbReference type="CDD" id="cd00822">
    <property type="entry name" value="TopoII_Trans_DNA_gyrase"/>
    <property type="match status" value="1"/>
</dbReference>
<dbReference type="PRINTS" id="PR00379">
    <property type="entry name" value="INTEIN"/>
</dbReference>
<dbReference type="EC" id="5.6.2.2" evidence="4"/>
<dbReference type="Gene3D" id="3.40.50.670">
    <property type="match status" value="2"/>
</dbReference>
<dbReference type="InterPro" id="IPR002288">
    <property type="entry name" value="DNA_gyrase_B_C"/>
</dbReference>
<evidence type="ECO:0000256" key="9">
    <source>
        <dbReference type="ARBA" id="ARBA00022842"/>
    </source>
</evidence>
<dbReference type="InterPro" id="IPR013759">
    <property type="entry name" value="Topo_IIA_B_C"/>
</dbReference>
<dbReference type="PROSITE" id="PS50880">
    <property type="entry name" value="TOPRIM"/>
    <property type="match status" value="1"/>
</dbReference>
<evidence type="ECO:0000256" key="11">
    <source>
        <dbReference type="ARBA" id="ARBA00023029"/>
    </source>
</evidence>
<evidence type="ECO:0000256" key="5">
    <source>
        <dbReference type="ARBA" id="ARBA00022723"/>
    </source>
</evidence>
<dbReference type="InterPro" id="IPR003586">
    <property type="entry name" value="Hint_dom_C"/>
</dbReference>
<dbReference type="SUPFAM" id="SSF51294">
    <property type="entry name" value="Hedgehog/intein (Hint) domain"/>
    <property type="match status" value="1"/>
</dbReference>
<keyword evidence="8" id="KW-0067">ATP-binding</keyword>
<dbReference type="Pfam" id="PF00986">
    <property type="entry name" value="DNA_gyraseB_C"/>
    <property type="match status" value="1"/>
</dbReference>
<dbReference type="Gene3D" id="2.170.16.10">
    <property type="entry name" value="Hedgehog/Intein (Hint) domain"/>
    <property type="match status" value="1"/>
</dbReference>
<evidence type="ECO:0000256" key="7">
    <source>
        <dbReference type="ARBA" id="ARBA00022813"/>
    </source>
</evidence>
<dbReference type="InterPro" id="IPR000565">
    <property type="entry name" value="Topo_IIA_B"/>
</dbReference>
<evidence type="ECO:0000256" key="2">
    <source>
        <dbReference type="ARBA" id="ARBA00001946"/>
    </source>
</evidence>
<dbReference type="FunFam" id="3.30.230.10:FF:000005">
    <property type="entry name" value="DNA gyrase subunit B"/>
    <property type="match status" value="1"/>
</dbReference>
<dbReference type="GO" id="GO:0003677">
    <property type="term" value="F:DNA binding"/>
    <property type="evidence" value="ECO:0007669"/>
    <property type="project" value="UniProtKB-KW"/>
</dbReference>
<evidence type="ECO:0000256" key="13">
    <source>
        <dbReference type="ARBA" id="ARBA00023235"/>
    </source>
</evidence>
<dbReference type="InterPro" id="IPR006141">
    <property type="entry name" value="Intein_N"/>
</dbReference>
<dbReference type="Gene3D" id="3.30.230.10">
    <property type="match status" value="1"/>
</dbReference>
<dbReference type="PANTHER" id="PTHR45866">
    <property type="entry name" value="DNA GYRASE/TOPOISOMERASE SUBUNIT B"/>
    <property type="match status" value="1"/>
</dbReference>
<evidence type="ECO:0000256" key="1">
    <source>
        <dbReference type="ARBA" id="ARBA00000185"/>
    </source>
</evidence>
<keyword evidence="11" id="KW-0799">Topoisomerase</keyword>
<comment type="similarity">
    <text evidence="3">Belongs to the type II topoisomerase GyrB family.</text>
</comment>
<evidence type="ECO:0000256" key="4">
    <source>
        <dbReference type="ARBA" id="ARBA00012895"/>
    </source>
</evidence>
<dbReference type="EMBL" id="MHJJ01000014">
    <property type="protein sequence ID" value="OGY65198.1"/>
    <property type="molecule type" value="Genomic_DNA"/>
</dbReference>
<dbReference type="GO" id="GO:0005694">
    <property type="term" value="C:chromosome"/>
    <property type="evidence" value="ECO:0007669"/>
    <property type="project" value="InterPro"/>
</dbReference>
<dbReference type="NCBIfam" id="TIGR01445">
    <property type="entry name" value="intein_Nterm"/>
    <property type="match status" value="1"/>
</dbReference>
<dbReference type="FunFam" id="3.30.565.10:FF:000002">
    <property type="entry name" value="DNA gyrase subunit B"/>
    <property type="match status" value="1"/>
</dbReference>
<dbReference type="SUPFAM" id="SSF54211">
    <property type="entry name" value="Ribosomal protein S5 domain 2-like"/>
    <property type="match status" value="1"/>
</dbReference>
<dbReference type="InterPro" id="IPR011557">
    <property type="entry name" value="GyrB"/>
</dbReference>
<name>A0A1G1ZKP6_9BACT</name>
<dbReference type="InterPro" id="IPR030934">
    <property type="entry name" value="Intein_C"/>
</dbReference>
<dbReference type="GO" id="GO:0016539">
    <property type="term" value="P:intein-mediated protein splicing"/>
    <property type="evidence" value="ECO:0007669"/>
    <property type="project" value="InterPro"/>
</dbReference>
<keyword evidence="5" id="KW-0479">Metal-binding</keyword>
<dbReference type="Gene3D" id="3.30.565.10">
    <property type="entry name" value="Histidine kinase-like ATPase, C-terminal domain"/>
    <property type="match status" value="1"/>
</dbReference>
<dbReference type="CDD" id="cd00081">
    <property type="entry name" value="Hint"/>
    <property type="match status" value="2"/>
</dbReference>
<dbReference type="InterPro" id="IPR013506">
    <property type="entry name" value="Topo_IIA_bsu_dom2"/>
</dbReference>
<dbReference type="GO" id="GO:0006265">
    <property type="term" value="P:DNA topological change"/>
    <property type="evidence" value="ECO:0007669"/>
    <property type="project" value="InterPro"/>
</dbReference>
<protein>
    <recommendedName>
        <fullName evidence="4">DNA topoisomerase (ATP-hydrolyzing)</fullName>
        <ecNumber evidence="4">5.6.2.2</ecNumber>
    </recommendedName>
</protein>
<evidence type="ECO:0000256" key="12">
    <source>
        <dbReference type="ARBA" id="ARBA00023125"/>
    </source>
</evidence>
<accession>A0A1G1ZKP6</accession>
<dbReference type="NCBIfam" id="TIGR01443">
    <property type="entry name" value="intein_Cterm"/>
    <property type="match status" value="1"/>
</dbReference>
<comment type="catalytic activity">
    <reaction evidence="1">
        <text>ATP-dependent breakage, passage and rejoining of double-stranded DNA.</text>
        <dbReference type="EC" id="5.6.2.2"/>
    </reaction>
</comment>
<dbReference type="InterPro" id="IPR018522">
    <property type="entry name" value="TopoIIA_CS"/>
</dbReference>
<feature type="domain" description="Toprim" evidence="14">
    <location>
        <begin position="896"/>
        <end position="976"/>
    </location>
</feature>
<keyword evidence="10" id="KW-0651">Protein splicing</keyword>
<dbReference type="CDD" id="cd16928">
    <property type="entry name" value="HATPase_GyrB-like"/>
    <property type="match status" value="1"/>
</dbReference>
<dbReference type="GO" id="GO:0046872">
    <property type="term" value="F:metal ion binding"/>
    <property type="evidence" value="ECO:0007669"/>
    <property type="project" value="UniProtKB-KW"/>
</dbReference>
<dbReference type="Pfam" id="PF02518">
    <property type="entry name" value="HATPase_c"/>
    <property type="match status" value="1"/>
</dbReference>
<evidence type="ECO:0000313" key="16">
    <source>
        <dbReference type="Proteomes" id="UP000177942"/>
    </source>
</evidence>
<dbReference type="Pfam" id="PF01751">
    <property type="entry name" value="Toprim"/>
    <property type="match status" value="1"/>
</dbReference>
<dbReference type="InterPro" id="IPR036844">
    <property type="entry name" value="Hint_dom_sf"/>
</dbReference>
<dbReference type="InterPro" id="IPR006171">
    <property type="entry name" value="TOPRIM_dom"/>
</dbReference>
<dbReference type="PROSITE" id="PS00177">
    <property type="entry name" value="TOPOISOMERASE_II"/>
    <property type="match status" value="1"/>
</dbReference>
<evidence type="ECO:0000256" key="6">
    <source>
        <dbReference type="ARBA" id="ARBA00022741"/>
    </source>
</evidence>
<dbReference type="PANTHER" id="PTHR45866:SF1">
    <property type="entry name" value="DNA GYRASE SUBUNIT B, MITOCHONDRIAL"/>
    <property type="match status" value="1"/>
</dbReference>
<comment type="caution">
    <text evidence="15">The sequence shown here is derived from an EMBL/GenBank/DDBJ whole genome shotgun (WGS) entry which is preliminary data.</text>
</comment>
<dbReference type="Pfam" id="PF14890">
    <property type="entry name" value="Intein_splicing"/>
    <property type="match status" value="1"/>
</dbReference>
<dbReference type="AlphaFoldDB" id="A0A1G1ZKP6"/>
<dbReference type="STRING" id="1798407.A3A16_00715"/>
<dbReference type="SMART" id="SM00305">
    <property type="entry name" value="HintC"/>
    <property type="match status" value="1"/>
</dbReference>
<dbReference type="SUPFAM" id="SSF56719">
    <property type="entry name" value="Type II DNA topoisomerase"/>
    <property type="match status" value="2"/>
</dbReference>
<keyword evidence="9" id="KW-0460">Magnesium</keyword>
<gene>
    <name evidence="15" type="ORF">A3A16_00715</name>
</gene>
<dbReference type="InterPro" id="IPR013760">
    <property type="entry name" value="Topo_IIA-like_dom_sf"/>
</dbReference>
<evidence type="ECO:0000313" key="15">
    <source>
        <dbReference type="EMBL" id="OGY65198.1"/>
    </source>
</evidence>
<dbReference type="InterPro" id="IPR003594">
    <property type="entry name" value="HATPase_dom"/>
</dbReference>
<proteinExistence type="inferred from homology"/>
<dbReference type="Proteomes" id="UP000177942">
    <property type="component" value="Unassembled WGS sequence"/>
</dbReference>
<evidence type="ECO:0000256" key="8">
    <source>
        <dbReference type="ARBA" id="ARBA00022840"/>
    </source>
</evidence>
<dbReference type="PRINTS" id="PR01159">
    <property type="entry name" value="DNAGYRASEB"/>
</dbReference>
<dbReference type="SUPFAM" id="SSF55874">
    <property type="entry name" value="ATPase domain of HSP90 chaperone/DNA topoisomerase II/histidine kinase"/>
    <property type="match status" value="1"/>
</dbReference>
<comment type="cofactor">
    <cofactor evidence="2">
        <name>Mg(2+)</name>
        <dbReference type="ChEBI" id="CHEBI:18420"/>
    </cofactor>
</comment>
<sequence length="1077" mass="124281">MAKTKAKKASKNEEKQPSYTAKDIYVLEGLEPVRKRPGMYIGTTDVAGLHHLIYEVVDNSIDEAMAGYAKNIQVEFLPGNRIAVTDDGRGIPVEIHKQTKKSALETVMTTLHAGGKFGGESYKVSGGLHGVGVSVVCALSKWMKAEVCRDKGLYVQEYERGKPQYKVKKIAKCDSTGTKVTFEPDPEIFKTIEFDRKRVLDHLRQQAFLTKGARIEVIDIREKTPFYHAFYFDGGLLSFIKFLNRSEKPLQETPFYINKTSEGVEVEAVFTYNNELEIQELSFANNIYTPDGGMHLTGFRSALTRTLNDYARGNDYVKKDEDNLTGDDVREGLVAIVSVKIREPQFEGQTKARLGNSEARTAVEGVIGEALKEFLERNSVDARRIMEKCLLAAKARKAAKAAKETVLRKGILEGLTLPGKLADCSSRNPEESELFIVEGDSAGGCFFGETKVALLDGRNISFKDLVEEEKKGKKNFCYTIKKDGHIGVAPILNPRITRQNAKVAKVILDNGQEIICTPGHKFMLRDGTFREAKDLNCRDSLMPLYRKKSEIGGRITIDGYEMVYNPKENFWRFTHVLSDGLNLENKTYFETNGPQRHHKDFNKLNNNPNNITRLSKEDHFRIHQEIALTVLRSPEVLEKLRKIRQSPEYRNRISKKMREPRMRAILSERAKKQWENENYKKFMAQKFLGFYKNNEEYRNKNKKLLYKSQMEYWNNEDNRKKQAERVRNYFHKNLVIRSWLSQIAKQQWDDSALIKWRANKTKEQWTQAFRIKRSMAYSKTYKEKALKLLKELFDGNGKIEKGEYTRERLIRKDKSILRYETICERFFDSDENKLKEAVINYNHKIKAVIPLEEKMDVYDIEVPNTHNFALASGVFVHNSSKQGRDRRTQAILPLKGKILNVEKSRIDKMLLNKEIKALVVAIGTAIAESFDINKLRYHKVILMTDADVDGSHIRTLLLTLFYRYFPQIIDEGHLYIAQPPLYRVQKGKEISYIYREEEREKLPKEGINLQRYKGLGEMNPEQLWETTMDPAKRALRIVKVDDVEEADRMFDVLMGEDVEPRKNFIQAHALSVKNFDI</sequence>
<dbReference type="PRINTS" id="PR00418">
    <property type="entry name" value="TPI2FAMILY"/>
</dbReference>
<dbReference type="GO" id="GO:0003918">
    <property type="term" value="F:DNA topoisomerase type II (double strand cut, ATP-hydrolyzing) activity"/>
    <property type="evidence" value="ECO:0007669"/>
    <property type="project" value="UniProtKB-EC"/>
</dbReference>
<dbReference type="SMART" id="SM00387">
    <property type="entry name" value="HATPase_c"/>
    <property type="match status" value="1"/>
</dbReference>
<dbReference type="InterPro" id="IPR036890">
    <property type="entry name" value="HATPase_C_sf"/>
</dbReference>
<evidence type="ECO:0000256" key="10">
    <source>
        <dbReference type="ARBA" id="ARBA00023000"/>
    </source>
</evidence>
<dbReference type="InterPro" id="IPR003587">
    <property type="entry name" value="Hint_dom_N"/>
</dbReference>
<dbReference type="SMART" id="SM00433">
    <property type="entry name" value="TOP2c"/>
    <property type="match status" value="1"/>
</dbReference>
<keyword evidence="12" id="KW-0238">DNA-binding</keyword>
<keyword evidence="6" id="KW-0547">Nucleotide-binding</keyword>
<evidence type="ECO:0000256" key="3">
    <source>
        <dbReference type="ARBA" id="ARBA00010708"/>
    </source>
</evidence>
<dbReference type="NCBIfam" id="TIGR01059">
    <property type="entry name" value="gyrB"/>
    <property type="match status" value="1"/>
</dbReference>
<dbReference type="GO" id="GO:0005524">
    <property type="term" value="F:ATP binding"/>
    <property type="evidence" value="ECO:0007669"/>
    <property type="project" value="UniProtKB-KW"/>
</dbReference>
<dbReference type="Pfam" id="PF00204">
    <property type="entry name" value="DNA_gyraseB"/>
    <property type="match status" value="1"/>
</dbReference>
<evidence type="ECO:0000259" key="14">
    <source>
        <dbReference type="PROSITE" id="PS50880"/>
    </source>
</evidence>
<dbReference type="InterPro" id="IPR020568">
    <property type="entry name" value="Ribosomal_Su5_D2-typ_SF"/>
</dbReference>
<dbReference type="InterPro" id="IPR006142">
    <property type="entry name" value="INTEIN"/>
</dbReference>
<dbReference type="SMART" id="SM00306">
    <property type="entry name" value="HintN"/>
    <property type="match status" value="1"/>
</dbReference>
<reference evidence="15 16" key="1">
    <citation type="journal article" date="2016" name="Nat. Commun.">
        <title>Thousands of microbial genomes shed light on interconnected biogeochemical processes in an aquifer system.</title>
        <authorList>
            <person name="Anantharaman K."/>
            <person name="Brown C.T."/>
            <person name="Hug L.A."/>
            <person name="Sharon I."/>
            <person name="Castelle C.J."/>
            <person name="Probst A.J."/>
            <person name="Thomas B.C."/>
            <person name="Singh A."/>
            <person name="Wilkins M.J."/>
            <person name="Karaoz U."/>
            <person name="Brodie E.L."/>
            <person name="Williams K.H."/>
            <person name="Hubbard S.S."/>
            <person name="Banfield J.F."/>
        </authorList>
    </citation>
    <scope>NUCLEOTIDE SEQUENCE [LARGE SCALE GENOMIC DNA]</scope>
</reference>
<dbReference type="InterPro" id="IPR014721">
    <property type="entry name" value="Ribsml_uS5_D2-typ_fold_subgr"/>
</dbReference>
<dbReference type="PROSITE" id="PS50818">
    <property type="entry name" value="INTEIN_C_TER"/>
    <property type="match status" value="1"/>
</dbReference>